<sequence length="96" mass="11475">MLNLIPKHYLDLMYRCWDDDPFKRPTVLELVINADFNRIIMNKSHQHKLLRSLHNLHPQSCYIVRPIYTLYGFQDSLEDIKFGKCADINIIIFNLI</sequence>
<dbReference type="OrthoDB" id="2305628at2759"/>
<gene>
    <name evidence="1" type="ORF">Glove_228g52</name>
</gene>
<dbReference type="InterPro" id="IPR011009">
    <property type="entry name" value="Kinase-like_dom_sf"/>
</dbReference>
<keyword evidence="2" id="KW-1185">Reference proteome</keyword>
<protein>
    <recommendedName>
        <fullName evidence="3">Serine-threonine/tyrosine-protein kinase catalytic domain-containing protein</fullName>
    </recommendedName>
</protein>
<evidence type="ECO:0008006" key="3">
    <source>
        <dbReference type="Google" id="ProtNLM"/>
    </source>
</evidence>
<proteinExistence type="predicted"/>
<comment type="caution">
    <text evidence="1">The sequence shown here is derived from an EMBL/GenBank/DDBJ whole genome shotgun (WGS) entry which is preliminary data.</text>
</comment>
<reference evidence="1 2" key="1">
    <citation type="submission" date="2018-08" db="EMBL/GenBank/DDBJ databases">
        <title>Genome and evolution of the arbuscular mycorrhizal fungus Diversispora epigaea (formerly Glomus versiforme) and its bacterial endosymbionts.</title>
        <authorList>
            <person name="Sun X."/>
            <person name="Fei Z."/>
            <person name="Harrison M."/>
        </authorList>
    </citation>
    <scope>NUCLEOTIDE SEQUENCE [LARGE SCALE GENOMIC DNA]</scope>
    <source>
        <strain evidence="1 2">IT104</strain>
    </source>
</reference>
<dbReference type="Proteomes" id="UP000266861">
    <property type="component" value="Unassembled WGS sequence"/>
</dbReference>
<organism evidence="1 2">
    <name type="scientific">Diversispora epigaea</name>
    <dbReference type="NCBI Taxonomy" id="1348612"/>
    <lineage>
        <taxon>Eukaryota</taxon>
        <taxon>Fungi</taxon>
        <taxon>Fungi incertae sedis</taxon>
        <taxon>Mucoromycota</taxon>
        <taxon>Glomeromycotina</taxon>
        <taxon>Glomeromycetes</taxon>
        <taxon>Diversisporales</taxon>
        <taxon>Diversisporaceae</taxon>
        <taxon>Diversispora</taxon>
    </lineage>
</organism>
<evidence type="ECO:0000313" key="1">
    <source>
        <dbReference type="EMBL" id="RHZ73889.1"/>
    </source>
</evidence>
<name>A0A397IDB0_9GLOM</name>
<dbReference type="EMBL" id="PQFF01000211">
    <property type="protein sequence ID" value="RHZ73889.1"/>
    <property type="molecule type" value="Genomic_DNA"/>
</dbReference>
<dbReference type="SUPFAM" id="SSF56112">
    <property type="entry name" value="Protein kinase-like (PK-like)"/>
    <property type="match status" value="1"/>
</dbReference>
<dbReference type="AlphaFoldDB" id="A0A397IDB0"/>
<accession>A0A397IDB0</accession>
<evidence type="ECO:0000313" key="2">
    <source>
        <dbReference type="Proteomes" id="UP000266861"/>
    </source>
</evidence>